<dbReference type="AlphaFoldDB" id="A0A2H3L8D0"/>
<feature type="domain" description="HD-GYP" evidence="1">
    <location>
        <begin position="357"/>
        <end position="557"/>
    </location>
</feature>
<dbReference type="SMART" id="SM00065">
    <property type="entry name" value="GAF"/>
    <property type="match status" value="2"/>
</dbReference>
<dbReference type="RefSeq" id="WP_097653434.1">
    <property type="nucleotide sequence ID" value="NZ_LYXE01000095.1"/>
</dbReference>
<dbReference type="CDD" id="cd00077">
    <property type="entry name" value="HDc"/>
    <property type="match status" value="1"/>
</dbReference>
<dbReference type="PROSITE" id="PS51832">
    <property type="entry name" value="HD_GYP"/>
    <property type="match status" value="1"/>
</dbReference>
<keyword evidence="3" id="KW-1185">Reference proteome</keyword>
<dbReference type="SMART" id="SM00471">
    <property type="entry name" value="HDc"/>
    <property type="match status" value="1"/>
</dbReference>
<dbReference type="EMBL" id="LYXE01000095">
    <property type="protein sequence ID" value="PDV98541.1"/>
    <property type="molecule type" value="Genomic_DNA"/>
</dbReference>
<dbReference type="InterPro" id="IPR029016">
    <property type="entry name" value="GAF-like_dom_sf"/>
</dbReference>
<sequence length="571" mass="63745">MPEQQKRMTSMIDVIQRANQIAASTELDALLDQLLDLLLEITGAEAGTLYLYEEASHELVFTVVKGNEASQKLIGMHIHADRGVAGLTLRQGQPLFIANVVDDPHWDRAVGELAGMELRTMYCVPLMLRGVAVGVVELFNVSNDTCDEPDEIALINLICNRLVTEIEKARLLTEARQRERRQHALIEIMSRLTTTLNRDDLLNRIMEYACELLDIEAASIWLYDETQNELVLYLATGYRRSEVEAKRIPAGHGIIGHVVATGETVVVNDVRHDQRFYRQFDTESGFVTRSILCVPLRAPKIEVGGQLGILEGRIIGGAQALNPRQGRTFKAEDISLFESLAGQAATIIRLAQLYTDIDTLSTRIIDAITGAIDLKDPYTRGHSQRVSDFSVAIAQELGLDHATIYRVRIASKLHDVGKIRIPDRILKKRGTLTEAEFRQMRQHPLYGVEFLKENGLLELELLRDAWQALAQHHERLDGGGYPYGLKGDQISLIGRIVAVADVFDAITSHRTYRPARSVEEALTILQRLAGRELDEECVNALVRARSKGAILTQDERKMMAILNPASPDGNP</sequence>
<dbReference type="SUPFAM" id="SSF109604">
    <property type="entry name" value="HD-domain/PDEase-like"/>
    <property type="match status" value="1"/>
</dbReference>
<proteinExistence type="predicted"/>
<name>A0A2H3L8D0_9CHLR</name>
<dbReference type="OrthoDB" id="9804863at2"/>
<dbReference type="SUPFAM" id="SSF55781">
    <property type="entry name" value="GAF domain-like"/>
    <property type="match status" value="2"/>
</dbReference>
<keyword evidence="2" id="KW-0378">Hydrolase</keyword>
<dbReference type="Pfam" id="PF13487">
    <property type="entry name" value="HD_5"/>
    <property type="match status" value="1"/>
</dbReference>
<dbReference type="PANTHER" id="PTHR43155:SF2">
    <property type="entry name" value="CYCLIC DI-GMP PHOSPHODIESTERASE PA4108"/>
    <property type="match status" value="1"/>
</dbReference>
<dbReference type="InterPro" id="IPR003018">
    <property type="entry name" value="GAF"/>
</dbReference>
<accession>A0A2H3L8D0</accession>
<comment type="caution">
    <text evidence="2">The sequence shown here is derived from an EMBL/GenBank/DDBJ whole genome shotgun (WGS) entry which is preliminary data.</text>
</comment>
<dbReference type="PANTHER" id="PTHR43155">
    <property type="entry name" value="CYCLIC DI-GMP PHOSPHODIESTERASE PA4108-RELATED"/>
    <property type="match status" value="1"/>
</dbReference>
<dbReference type="Gene3D" id="3.30.450.40">
    <property type="match status" value="2"/>
</dbReference>
<organism evidence="2 3">
    <name type="scientific">Candidatus Chloroploca asiatica</name>
    <dbReference type="NCBI Taxonomy" id="1506545"/>
    <lineage>
        <taxon>Bacteria</taxon>
        <taxon>Bacillati</taxon>
        <taxon>Chloroflexota</taxon>
        <taxon>Chloroflexia</taxon>
        <taxon>Chloroflexales</taxon>
        <taxon>Chloroflexineae</taxon>
        <taxon>Oscillochloridaceae</taxon>
        <taxon>Candidatus Chloroploca</taxon>
    </lineage>
</organism>
<dbReference type="GO" id="GO:0016787">
    <property type="term" value="F:hydrolase activity"/>
    <property type="evidence" value="ECO:0007669"/>
    <property type="project" value="UniProtKB-KW"/>
</dbReference>
<evidence type="ECO:0000259" key="1">
    <source>
        <dbReference type="PROSITE" id="PS51832"/>
    </source>
</evidence>
<gene>
    <name evidence="2" type="ORF">A9Q02_22355</name>
</gene>
<evidence type="ECO:0000313" key="2">
    <source>
        <dbReference type="EMBL" id="PDV98541.1"/>
    </source>
</evidence>
<dbReference type="InterPro" id="IPR037522">
    <property type="entry name" value="HD_GYP_dom"/>
</dbReference>
<dbReference type="Proteomes" id="UP000220922">
    <property type="component" value="Unassembled WGS sequence"/>
</dbReference>
<reference evidence="2 3" key="1">
    <citation type="submission" date="2016-05" db="EMBL/GenBank/DDBJ databases">
        <authorList>
            <person name="Lavstsen T."/>
            <person name="Jespersen J.S."/>
        </authorList>
    </citation>
    <scope>NUCLEOTIDE SEQUENCE [LARGE SCALE GENOMIC DNA]</scope>
    <source>
        <strain evidence="2 3">B7-9</strain>
    </source>
</reference>
<dbReference type="InterPro" id="IPR003607">
    <property type="entry name" value="HD/PDEase_dom"/>
</dbReference>
<dbReference type="Pfam" id="PF01590">
    <property type="entry name" value="GAF"/>
    <property type="match status" value="1"/>
</dbReference>
<dbReference type="Gene3D" id="1.10.3210.10">
    <property type="entry name" value="Hypothetical protein af1432"/>
    <property type="match status" value="1"/>
</dbReference>
<dbReference type="Pfam" id="PF13185">
    <property type="entry name" value="GAF_2"/>
    <property type="match status" value="1"/>
</dbReference>
<evidence type="ECO:0000313" key="3">
    <source>
        <dbReference type="Proteomes" id="UP000220922"/>
    </source>
</evidence>
<protein>
    <submittedName>
        <fullName evidence="2">Phosphohydrolase</fullName>
    </submittedName>
</protein>